<feature type="region of interest" description="Disordered" evidence="1">
    <location>
        <begin position="30"/>
        <end position="58"/>
    </location>
</feature>
<dbReference type="Proteomes" id="UP000494206">
    <property type="component" value="Unassembled WGS sequence"/>
</dbReference>
<keyword evidence="3" id="KW-1185">Reference proteome</keyword>
<gene>
    <name evidence="2" type="ORF">CBOVIS_LOCUS12748</name>
</gene>
<dbReference type="EMBL" id="CADEPM010000013">
    <property type="protein sequence ID" value="CAB3411346.1"/>
    <property type="molecule type" value="Genomic_DNA"/>
</dbReference>
<dbReference type="AlphaFoldDB" id="A0A8S1FG82"/>
<reference evidence="2 3" key="1">
    <citation type="submission" date="2020-04" db="EMBL/GenBank/DDBJ databases">
        <authorList>
            <person name="Laetsch R D."/>
            <person name="Stevens L."/>
            <person name="Kumar S."/>
            <person name="Blaxter L. M."/>
        </authorList>
    </citation>
    <scope>NUCLEOTIDE SEQUENCE [LARGE SCALE GENOMIC DNA]</scope>
</reference>
<evidence type="ECO:0000313" key="3">
    <source>
        <dbReference type="Proteomes" id="UP000494206"/>
    </source>
</evidence>
<proteinExistence type="predicted"/>
<feature type="compositionally biased region" description="Basic and acidic residues" evidence="1">
    <location>
        <begin position="39"/>
        <end position="58"/>
    </location>
</feature>
<organism evidence="2 3">
    <name type="scientific">Caenorhabditis bovis</name>
    <dbReference type="NCBI Taxonomy" id="2654633"/>
    <lineage>
        <taxon>Eukaryota</taxon>
        <taxon>Metazoa</taxon>
        <taxon>Ecdysozoa</taxon>
        <taxon>Nematoda</taxon>
        <taxon>Chromadorea</taxon>
        <taxon>Rhabditida</taxon>
        <taxon>Rhabditina</taxon>
        <taxon>Rhabditomorpha</taxon>
        <taxon>Rhabditoidea</taxon>
        <taxon>Rhabditidae</taxon>
        <taxon>Peloderinae</taxon>
        <taxon>Caenorhabditis</taxon>
    </lineage>
</organism>
<sequence>MNKRKLDDEDEEKDDAVAASLMMRSLDFGRSPQNVAAGAHDKTENTVRRSRSKYEYDDEKKEWELDEHFV</sequence>
<comment type="caution">
    <text evidence="2">The sequence shown here is derived from an EMBL/GenBank/DDBJ whole genome shotgun (WGS) entry which is preliminary data.</text>
</comment>
<name>A0A8S1FG82_9PELO</name>
<evidence type="ECO:0000313" key="2">
    <source>
        <dbReference type="EMBL" id="CAB3411346.1"/>
    </source>
</evidence>
<protein>
    <submittedName>
        <fullName evidence="2">Uncharacterized protein</fullName>
    </submittedName>
</protein>
<evidence type="ECO:0000256" key="1">
    <source>
        <dbReference type="SAM" id="MobiDB-lite"/>
    </source>
</evidence>
<accession>A0A8S1FG82</accession>